<dbReference type="AlphaFoldDB" id="A0AAN4Z569"/>
<keyword evidence="1" id="KW-1133">Transmembrane helix</keyword>
<comment type="caution">
    <text evidence="2">The sequence shown here is derived from an EMBL/GenBank/DDBJ whole genome shotgun (WGS) entry which is preliminary data.</text>
</comment>
<reference evidence="3" key="1">
    <citation type="submission" date="2022-10" db="EMBL/GenBank/DDBJ databases">
        <title>Genome assembly of Pristionchus species.</title>
        <authorList>
            <person name="Yoshida K."/>
            <person name="Sommer R.J."/>
        </authorList>
    </citation>
    <scope>NUCLEOTIDE SEQUENCE [LARGE SCALE GENOMIC DNA]</scope>
    <source>
        <strain evidence="3">RS5460</strain>
    </source>
</reference>
<name>A0AAN4Z569_9BILA</name>
<organism evidence="2 3">
    <name type="scientific">Pristionchus mayeri</name>
    <dbReference type="NCBI Taxonomy" id="1317129"/>
    <lineage>
        <taxon>Eukaryota</taxon>
        <taxon>Metazoa</taxon>
        <taxon>Ecdysozoa</taxon>
        <taxon>Nematoda</taxon>
        <taxon>Chromadorea</taxon>
        <taxon>Rhabditida</taxon>
        <taxon>Rhabditina</taxon>
        <taxon>Diplogasteromorpha</taxon>
        <taxon>Diplogasteroidea</taxon>
        <taxon>Neodiplogasteridae</taxon>
        <taxon>Pristionchus</taxon>
    </lineage>
</organism>
<proteinExistence type="predicted"/>
<sequence length="142" mass="16787">HHSSSRWFLFFALISATHTYLIVNIFLLGGQHEYLLRFLFLSLLMSFVVIAEKLLTIYHLYKIMPSHPSRKQNEGDLPYNKRVERAIEQRRKFKCELCLLVFFIPFYIGMIVSNVLLLRNEQCSAVRNRHNEIPKDCFGPLL</sequence>
<dbReference type="Proteomes" id="UP001328107">
    <property type="component" value="Unassembled WGS sequence"/>
</dbReference>
<feature type="transmembrane region" description="Helical" evidence="1">
    <location>
        <begin position="34"/>
        <end position="61"/>
    </location>
</feature>
<evidence type="ECO:0000313" key="3">
    <source>
        <dbReference type="Proteomes" id="UP001328107"/>
    </source>
</evidence>
<accession>A0AAN4Z569</accession>
<protein>
    <submittedName>
        <fullName evidence="2">Uncharacterized protein</fullName>
    </submittedName>
</protein>
<feature type="transmembrane region" description="Helical" evidence="1">
    <location>
        <begin position="97"/>
        <end position="118"/>
    </location>
</feature>
<evidence type="ECO:0000313" key="2">
    <source>
        <dbReference type="EMBL" id="GMR32756.1"/>
    </source>
</evidence>
<keyword evidence="1" id="KW-0812">Transmembrane</keyword>
<evidence type="ECO:0000256" key="1">
    <source>
        <dbReference type="SAM" id="Phobius"/>
    </source>
</evidence>
<feature type="non-terminal residue" evidence="2">
    <location>
        <position position="142"/>
    </location>
</feature>
<feature type="transmembrane region" description="Helical" evidence="1">
    <location>
        <begin position="7"/>
        <end position="28"/>
    </location>
</feature>
<dbReference type="EMBL" id="BTRK01000001">
    <property type="protein sequence ID" value="GMR32756.1"/>
    <property type="molecule type" value="Genomic_DNA"/>
</dbReference>
<keyword evidence="1" id="KW-0472">Membrane</keyword>
<keyword evidence="3" id="KW-1185">Reference proteome</keyword>
<feature type="non-terminal residue" evidence="2">
    <location>
        <position position="1"/>
    </location>
</feature>
<gene>
    <name evidence="2" type="ORF">PMAYCL1PPCAC_02951</name>
</gene>